<evidence type="ECO:0000256" key="2">
    <source>
        <dbReference type="ARBA" id="ARBA00008791"/>
    </source>
</evidence>
<comment type="subcellular location">
    <subcellularLocation>
        <location evidence="1">Cytoplasm</location>
    </subcellularLocation>
</comment>
<feature type="domain" description="UspA" evidence="5">
    <location>
        <begin position="147"/>
        <end position="289"/>
    </location>
</feature>
<dbReference type="EMBL" id="LJTC01000002">
    <property type="protein sequence ID" value="KPM84783.1"/>
    <property type="molecule type" value="Genomic_DNA"/>
</dbReference>
<dbReference type="AlphaFoldDB" id="A0A0P7E592"/>
<comment type="similarity">
    <text evidence="2">Belongs to the universal stress protein A family.</text>
</comment>
<organism evidence="6 8">
    <name type="scientific">Pseudoalteromonas lipolytica</name>
    <dbReference type="NCBI Taxonomy" id="570156"/>
    <lineage>
        <taxon>Bacteria</taxon>
        <taxon>Pseudomonadati</taxon>
        <taxon>Pseudomonadota</taxon>
        <taxon>Gammaproteobacteria</taxon>
        <taxon>Alteromonadales</taxon>
        <taxon>Pseudoalteromonadaceae</taxon>
        <taxon>Pseudoalteromonas</taxon>
    </lineage>
</organism>
<evidence type="ECO:0000313" key="7">
    <source>
        <dbReference type="EMBL" id="MEJ6497519.1"/>
    </source>
</evidence>
<dbReference type="EMBL" id="JAQPZS010000017">
    <property type="protein sequence ID" value="MEJ6497519.1"/>
    <property type="molecule type" value="Genomic_DNA"/>
</dbReference>
<reference evidence="7 9" key="2">
    <citation type="submission" date="2023-01" db="EMBL/GenBank/DDBJ databases">
        <title>Trichodesmium-associated heterotrophic epibiont bacteria.</title>
        <authorList>
            <person name="Cleveland C.S."/>
            <person name="Webb E.A."/>
        </authorList>
    </citation>
    <scope>NUCLEOTIDE SEQUENCE [LARGE SCALE GENOMIC DNA]</scope>
    <source>
        <strain evidence="7 9">USCH2</strain>
    </source>
</reference>
<dbReference type="InterPro" id="IPR006015">
    <property type="entry name" value="Universal_stress_UspA"/>
</dbReference>
<evidence type="ECO:0000313" key="8">
    <source>
        <dbReference type="Proteomes" id="UP000050378"/>
    </source>
</evidence>
<dbReference type="PANTHER" id="PTHR47892:SF1">
    <property type="entry name" value="UNIVERSAL STRESS PROTEIN E"/>
    <property type="match status" value="1"/>
</dbReference>
<sequence length="293" mass="32624">MNKKILVIIDSTADAKTSILHARQKAKGMKHIDIVAFSYEDTNNILFSIPPDEALAIQDKELAKVRAALGPLISEYLDDGSYTLQTLWHESPVQWLANELDTSDYEMVIKTRHIDEETQFTELDWQLIRFSPLPLYLAADNKWRNNTNVLAALDLGSEKATKYCLNEAIIKAGLAYAKDYDSEFYACYTVHVSPFLRDLGIVFSDEQVINAFEKLPVAQRTLIEAHDLKDKLKIKAGVVEQVIPSVAAKLNADLVIMGSVGNTGIKGHLIGNTAEKVMKLLKTDILVLPPLGV</sequence>
<dbReference type="Proteomes" id="UP001377972">
    <property type="component" value="Unassembled WGS sequence"/>
</dbReference>
<gene>
    <name evidence="6" type="ORF">AOG27_03065</name>
    <name evidence="7" type="ORF">PQI24_15845</name>
</gene>
<evidence type="ECO:0000259" key="5">
    <source>
        <dbReference type="Pfam" id="PF00582"/>
    </source>
</evidence>
<evidence type="ECO:0000256" key="1">
    <source>
        <dbReference type="ARBA" id="ARBA00004496"/>
    </source>
</evidence>
<dbReference type="OrthoDB" id="239260at2"/>
<keyword evidence="3" id="KW-0963">Cytoplasm</keyword>
<evidence type="ECO:0000313" key="6">
    <source>
        <dbReference type="EMBL" id="KPM84783.1"/>
    </source>
</evidence>
<reference evidence="6 8" key="1">
    <citation type="submission" date="2015-09" db="EMBL/GenBank/DDBJ databases">
        <title>Draft Genome Sequence of Pseudoalteromonas lipolytica UCD-48B.</title>
        <authorList>
            <person name="Krusor M."/>
            <person name="Coil D.A."/>
            <person name="Lang J.M."/>
            <person name="Eisen J.A."/>
            <person name="Alexiev A."/>
        </authorList>
    </citation>
    <scope>NUCLEOTIDE SEQUENCE [LARGE SCALE GENOMIC DNA]</scope>
    <source>
        <strain evidence="6 8">UCD-48B</strain>
    </source>
</reference>
<name>A0A0P7E592_9GAMM</name>
<dbReference type="GO" id="GO:0005737">
    <property type="term" value="C:cytoplasm"/>
    <property type="evidence" value="ECO:0007669"/>
    <property type="project" value="UniProtKB-SubCell"/>
</dbReference>
<evidence type="ECO:0000313" key="9">
    <source>
        <dbReference type="Proteomes" id="UP001377972"/>
    </source>
</evidence>
<dbReference type="RefSeq" id="WP_054551541.1">
    <property type="nucleotide sequence ID" value="NZ_JAQPZS010000017.1"/>
</dbReference>
<dbReference type="PATRIC" id="fig|570156.3.peg.610"/>
<protein>
    <submittedName>
        <fullName evidence="7">Universal stress protein</fullName>
    </submittedName>
</protein>
<dbReference type="Pfam" id="PF00582">
    <property type="entry name" value="Usp"/>
    <property type="match status" value="1"/>
</dbReference>
<keyword evidence="9" id="KW-1185">Reference proteome</keyword>
<dbReference type="SUPFAM" id="SSF52402">
    <property type="entry name" value="Adenine nucleotide alpha hydrolases-like"/>
    <property type="match status" value="1"/>
</dbReference>
<evidence type="ECO:0000256" key="4">
    <source>
        <dbReference type="ARBA" id="ARBA00037131"/>
    </source>
</evidence>
<dbReference type="PRINTS" id="PR01438">
    <property type="entry name" value="UNVRSLSTRESS"/>
</dbReference>
<dbReference type="Proteomes" id="UP000050378">
    <property type="component" value="Unassembled WGS sequence"/>
</dbReference>
<dbReference type="InterPro" id="IPR006016">
    <property type="entry name" value="UspA"/>
</dbReference>
<accession>A0A0P7E592</accession>
<dbReference type="Gene3D" id="3.40.50.12370">
    <property type="match status" value="1"/>
</dbReference>
<evidence type="ECO:0000256" key="3">
    <source>
        <dbReference type="ARBA" id="ARBA00022490"/>
    </source>
</evidence>
<comment type="caution">
    <text evidence="6">The sequence shown here is derived from an EMBL/GenBank/DDBJ whole genome shotgun (WGS) entry which is preliminary data.</text>
</comment>
<dbReference type="PANTHER" id="PTHR47892">
    <property type="entry name" value="UNIVERSAL STRESS PROTEIN E"/>
    <property type="match status" value="1"/>
</dbReference>
<dbReference type="STRING" id="570156.AOG27_03065"/>
<proteinExistence type="inferred from homology"/>
<comment type="function">
    <text evidence="4">Required for resistance to DNA-damaging agents.</text>
</comment>